<evidence type="ECO:0000313" key="1">
    <source>
        <dbReference type="EMBL" id="KAK0705221.1"/>
    </source>
</evidence>
<reference evidence="1" key="1">
    <citation type="submission" date="2023-06" db="EMBL/GenBank/DDBJ databases">
        <title>Genome-scale phylogeny and comparative genomics of the fungal order Sordariales.</title>
        <authorList>
            <consortium name="Lawrence Berkeley National Laboratory"/>
            <person name="Hensen N."/>
            <person name="Bonometti L."/>
            <person name="Westerberg I."/>
            <person name="Brannstrom I.O."/>
            <person name="Guillou S."/>
            <person name="Cros-Aarteil S."/>
            <person name="Calhoun S."/>
            <person name="Haridas S."/>
            <person name="Kuo A."/>
            <person name="Mondo S."/>
            <person name="Pangilinan J."/>
            <person name="Riley R."/>
            <person name="Labutti K."/>
            <person name="Andreopoulos B."/>
            <person name="Lipzen A."/>
            <person name="Chen C."/>
            <person name="Yanf M."/>
            <person name="Daum C."/>
            <person name="Ng V."/>
            <person name="Clum A."/>
            <person name="Steindorff A."/>
            <person name="Ohm R."/>
            <person name="Martin F."/>
            <person name="Silar P."/>
            <person name="Natvig D."/>
            <person name="Lalanne C."/>
            <person name="Gautier V."/>
            <person name="Ament-Velasquez S.L."/>
            <person name="Kruys A."/>
            <person name="Hutchinson M.I."/>
            <person name="Powell A.J."/>
            <person name="Barry K."/>
            <person name="Miller A.N."/>
            <person name="Grigoriev I.V."/>
            <person name="Debuchy R."/>
            <person name="Gladieux P."/>
            <person name="Thoren M.H."/>
            <person name="Johannesson H."/>
        </authorList>
    </citation>
    <scope>NUCLEOTIDE SEQUENCE</scope>
    <source>
        <strain evidence="1">SMH4607-1</strain>
    </source>
</reference>
<proteinExistence type="predicted"/>
<dbReference type="AlphaFoldDB" id="A0AA39ZX48"/>
<protein>
    <submittedName>
        <fullName evidence="1">Integral membrane protein</fullName>
    </submittedName>
</protein>
<sequence>MAPGSLSELSSSSKRYLFKVRVSPANAQSAQRGRRNWHDGIPPILRPLVRAYLLGYVSAVAPRVLTLLLKHIRRRRHISQTGEKTEKTGKTGKTAAHESWWESLQHILYTGLDPRRFPAFCALIVGGSTLLEVPLKVALNKLTKNLSEVARKRLSRWFASFIAAYLSLRLLQSKQSASFVEVAPVQVEETPGAAFGTTRSAGRTLDLTLFAVTRALDIIVGSLWARRQTTKKPSAVSSAISHLPDTALFAVSSGLIMWNWIYHPSRLPHAYNKWIDAAAAIDHRLVEALRRCRTGALQYGVDTGQAPLLGSMCDDYGWPRAWGDPAVSVPFPCEVVHMGTCGSSCEGHAAARFVRSFRWAMATYLPLNLVAAAVRSQTAARPGPYSKEFRRALISAARSSAFLGAFISLFYYSICLTRSRLGPHILGKDAKARQKIDGGMCIGAGCVLCGWSILLENAGRHKDVALFVAPRALATLLPRRYAWEKQWRETVVFAASTAVVFTCVLEDRARVRGVLGSVLGSVLQP</sequence>
<dbReference type="EMBL" id="JAUKUA010000007">
    <property type="protein sequence ID" value="KAK0705221.1"/>
    <property type="molecule type" value="Genomic_DNA"/>
</dbReference>
<organism evidence="1 2">
    <name type="scientific">Lasiosphaeris hirsuta</name>
    <dbReference type="NCBI Taxonomy" id="260670"/>
    <lineage>
        <taxon>Eukaryota</taxon>
        <taxon>Fungi</taxon>
        <taxon>Dikarya</taxon>
        <taxon>Ascomycota</taxon>
        <taxon>Pezizomycotina</taxon>
        <taxon>Sordariomycetes</taxon>
        <taxon>Sordariomycetidae</taxon>
        <taxon>Sordariales</taxon>
        <taxon>Lasiosphaeriaceae</taxon>
        <taxon>Lasiosphaeris</taxon>
    </lineage>
</organism>
<name>A0AA39ZX48_9PEZI</name>
<dbReference type="PANTHER" id="PTHR12459">
    <property type="entry name" value="TRANSMEMBRANE PROTEIN 135-RELATED"/>
    <property type="match status" value="1"/>
</dbReference>
<accession>A0AA39ZX48</accession>
<dbReference type="Proteomes" id="UP001172102">
    <property type="component" value="Unassembled WGS sequence"/>
</dbReference>
<dbReference type="PANTHER" id="PTHR12459:SF15">
    <property type="entry name" value="TRANSMEMBRANE PROTEIN 135"/>
    <property type="match status" value="1"/>
</dbReference>
<keyword evidence="2" id="KW-1185">Reference proteome</keyword>
<dbReference type="InterPro" id="IPR026749">
    <property type="entry name" value="Tmem135"/>
</dbReference>
<gene>
    <name evidence="1" type="ORF">B0H67DRAFT_497339</name>
</gene>
<comment type="caution">
    <text evidence="1">The sequence shown here is derived from an EMBL/GenBank/DDBJ whole genome shotgun (WGS) entry which is preliminary data.</text>
</comment>
<evidence type="ECO:0000313" key="2">
    <source>
        <dbReference type="Proteomes" id="UP001172102"/>
    </source>
</evidence>